<name>A0A6J2TTP1_DROLE</name>
<evidence type="ECO:0000313" key="15">
    <source>
        <dbReference type="Proteomes" id="UP000504634"/>
    </source>
</evidence>
<dbReference type="InterPro" id="IPR001314">
    <property type="entry name" value="Peptidase_S1A"/>
</dbReference>
<dbReference type="RefSeq" id="XP_030378272.1">
    <property type="nucleotide sequence ID" value="XM_030522412.1"/>
</dbReference>
<dbReference type="GO" id="GO:0004252">
    <property type="term" value="F:serine-type endopeptidase activity"/>
    <property type="evidence" value="ECO:0007669"/>
    <property type="project" value="UniProtKB-EC"/>
</dbReference>
<dbReference type="OrthoDB" id="10059102at2759"/>
<evidence type="ECO:0000256" key="6">
    <source>
        <dbReference type="ARBA" id="ARBA00022801"/>
    </source>
</evidence>
<evidence type="ECO:0000256" key="11">
    <source>
        <dbReference type="ARBA" id="ARBA00038868"/>
    </source>
</evidence>
<evidence type="ECO:0000256" key="10">
    <source>
        <dbReference type="ARBA" id="ARBA00036320"/>
    </source>
</evidence>
<dbReference type="FunFam" id="2.40.10.10:FF:000068">
    <property type="entry name" value="transmembrane protease serine 2"/>
    <property type="match status" value="1"/>
</dbReference>
<keyword evidence="8" id="KW-0865">Zymogen</keyword>
<evidence type="ECO:0000256" key="8">
    <source>
        <dbReference type="ARBA" id="ARBA00023145"/>
    </source>
</evidence>
<comment type="subcellular location">
    <subcellularLocation>
        <location evidence="1">Secreted</location>
        <location evidence="1">Extracellular space</location>
    </subcellularLocation>
</comment>
<reference evidence="16" key="1">
    <citation type="submission" date="2025-08" db="UniProtKB">
        <authorList>
            <consortium name="RefSeq"/>
        </authorList>
    </citation>
    <scope>IDENTIFICATION</scope>
    <source>
        <strain evidence="16">11010-0011.00</strain>
        <tissue evidence="16">Whole body</tissue>
    </source>
</reference>
<proteinExistence type="inferred from homology"/>
<dbReference type="GO" id="GO:0006508">
    <property type="term" value="P:proteolysis"/>
    <property type="evidence" value="ECO:0007669"/>
    <property type="project" value="UniProtKB-KW"/>
</dbReference>
<accession>A0A6J2TTP1</accession>
<dbReference type="InterPro" id="IPR001254">
    <property type="entry name" value="Trypsin_dom"/>
</dbReference>
<keyword evidence="4 12" id="KW-0645">Protease</keyword>
<dbReference type="PANTHER" id="PTHR24276:SF91">
    <property type="entry name" value="AT26814P-RELATED"/>
    <property type="match status" value="1"/>
</dbReference>
<evidence type="ECO:0000256" key="13">
    <source>
        <dbReference type="SAM" id="SignalP"/>
    </source>
</evidence>
<evidence type="ECO:0000256" key="9">
    <source>
        <dbReference type="ARBA" id="ARBA00023157"/>
    </source>
</evidence>
<dbReference type="PANTHER" id="PTHR24276">
    <property type="entry name" value="POLYSERASE-RELATED"/>
    <property type="match status" value="1"/>
</dbReference>
<keyword evidence="7 12" id="KW-0720">Serine protease</keyword>
<dbReference type="PROSITE" id="PS50240">
    <property type="entry name" value="TRYPSIN_DOM"/>
    <property type="match status" value="1"/>
</dbReference>
<dbReference type="PROSITE" id="PS00134">
    <property type="entry name" value="TRYPSIN_HIS"/>
    <property type="match status" value="1"/>
</dbReference>
<dbReference type="InterPro" id="IPR050430">
    <property type="entry name" value="Peptidase_S1"/>
</dbReference>
<dbReference type="InterPro" id="IPR033116">
    <property type="entry name" value="TRYPSIN_SER"/>
</dbReference>
<comment type="catalytic activity">
    <reaction evidence="10">
        <text>Preferential cleavage: Arg-|-Xaa, Lys-|-Xaa.</text>
        <dbReference type="EC" id="3.4.21.4"/>
    </reaction>
</comment>
<protein>
    <recommendedName>
        <fullName evidence="11">trypsin</fullName>
        <ecNumber evidence="11">3.4.21.4</ecNumber>
    </recommendedName>
</protein>
<evidence type="ECO:0000256" key="1">
    <source>
        <dbReference type="ARBA" id="ARBA00004239"/>
    </source>
</evidence>
<dbReference type="Gene3D" id="2.40.10.10">
    <property type="entry name" value="Trypsin-like serine proteases"/>
    <property type="match status" value="1"/>
</dbReference>
<dbReference type="SUPFAM" id="SSF50494">
    <property type="entry name" value="Trypsin-like serine proteases"/>
    <property type="match status" value="1"/>
</dbReference>
<keyword evidence="9" id="KW-1015">Disulfide bond</keyword>
<dbReference type="AlphaFoldDB" id="A0A6J2TTP1"/>
<dbReference type="GO" id="GO:0005576">
    <property type="term" value="C:extracellular region"/>
    <property type="evidence" value="ECO:0007669"/>
    <property type="project" value="UniProtKB-SubCell"/>
</dbReference>
<evidence type="ECO:0000256" key="7">
    <source>
        <dbReference type="ARBA" id="ARBA00022825"/>
    </source>
</evidence>
<evidence type="ECO:0000256" key="3">
    <source>
        <dbReference type="ARBA" id="ARBA00022525"/>
    </source>
</evidence>
<dbReference type="CDD" id="cd00190">
    <property type="entry name" value="Tryp_SPc"/>
    <property type="match status" value="1"/>
</dbReference>
<keyword evidence="6 12" id="KW-0378">Hydrolase</keyword>
<dbReference type="InterPro" id="IPR009003">
    <property type="entry name" value="Peptidase_S1_PA"/>
</dbReference>
<evidence type="ECO:0000313" key="16">
    <source>
        <dbReference type="RefSeq" id="XP_030378272.1"/>
    </source>
</evidence>
<evidence type="ECO:0000256" key="5">
    <source>
        <dbReference type="ARBA" id="ARBA00022729"/>
    </source>
</evidence>
<keyword evidence="5 13" id="KW-0732">Signal</keyword>
<dbReference type="PRINTS" id="PR00722">
    <property type="entry name" value="CHYMOTRYPSIN"/>
</dbReference>
<evidence type="ECO:0000256" key="4">
    <source>
        <dbReference type="ARBA" id="ARBA00022670"/>
    </source>
</evidence>
<dbReference type="Pfam" id="PF00089">
    <property type="entry name" value="Trypsin"/>
    <property type="match status" value="1"/>
</dbReference>
<dbReference type="SMART" id="SM00020">
    <property type="entry name" value="Tryp_SPc"/>
    <property type="match status" value="1"/>
</dbReference>
<comment type="similarity">
    <text evidence="2">Belongs to the peptidase S1 family.</text>
</comment>
<evidence type="ECO:0000256" key="12">
    <source>
        <dbReference type="RuleBase" id="RU363034"/>
    </source>
</evidence>
<feature type="signal peptide" evidence="13">
    <location>
        <begin position="1"/>
        <end position="21"/>
    </location>
</feature>
<feature type="chain" id="PRO_5026924808" description="trypsin" evidence="13">
    <location>
        <begin position="22"/>
        <end position="371"/>
    </location>
</feature>
<dbReference type="Proteomes" id="UP000504634">
    <property type="component" value="Unplaced"/>
</dbReference>
<dbReference type="EC" id="3.4.21.4" evidence="11"/>
<evidence type="ECO:0000256" key="2">
    <source>
        <dbReference type="ARBA" id="ARBA00007664"/>
    </source>
</evidence>
<dbReference type="PROSITE" id="PS00135">
    <property type="entry name" value="TRYPSIN_SER"/>
    <property type="match status" value="1"/>
</dbReference>
<evidence type="ECO:0000259" key="14">
    <source>
        <dbReference type="PROSITE" id="PS50240"/>
    </source>
</evidence>
<dbReference type="GeneID" id="115626902"/>
<feature type="domain" description="Peptidase S1" evidence="14">
    <location>
        <begin position="110"/>
        <end position="346"/>
    </location>
</feature>
<dbReference type="InterPro" id="IPR043504">
    <property type="entry name" value="Peptidase_S1_PA_chymotrypsin"/>
</dbReference>
<dbReference type="InterPro" id="IPR018114">
    <property type="entry name" value="TRYPSIN_HIS"/>
</dbReference>
<gene>
    <name evidence="16" type="primary">LOC115626902</name>
</gene>
<sequence length="371" mass="41310">MFLSKFLVYIVFVFELYLIDAQMVNRQAQHPLNGSGVAQREDNNTHLNFFSSTSTTSRTYYTATQVGKNTTYLDNLRSNRAARAKHTTKRKKPTIKPRTDYEDDEFHFLVTGGYRPTVNQLVKYVVSIRTAKERKFFGDNHFCGGAIISTKAILTAAHCLYVGATKLRPSKIKIVSGTPRRLVRTAHTQVAVVDKVRPHPKYSARRLTNDIGIIKLKDELKIEKKFTEIISLADSPPEAGLQCTVCGWGTVIQFGPTPDEAVNGDMAINPTSYCKRLEGFTKGMICASDSNDHEVDSCQGDSGGPLICNDKVVGIVSYGFGCGEPDSAGVYTDVYHFREWIAENAATADSREYKSILFHLPLILPLAIYVF</sequence>
<keyword evidence="15" id="KW-1185">Reference proteome</keyword>
<organism evidence="15 16">
    <name type="scientific">Drosophila lebanonensis</name>
    <name type="common">Fruit fly</name>
    <name type="synonym">Scaptodrosophila lebanonensis</name>
    <dbReference type="NCBI Taxonomy" id="7225"/>
    <lineage>
        <taxon>Eukaryota</taxon>
        <taxon>Metazoa</taxon>
        <taxon>Ecdysozoa</taxon>
        <taxon>Arthropoda</taxon>
        <taxon>Hexapoda</taxon>
        <taxon>Insecta</taxon>
        <taxon>Pterygota</taxon>
        <taxon>Neoptera</taxon>
        <taxon>Endopterygota</taxon>
        <taxon>Diptera</taxon>
        <taxon>Brachycera</taxon>
        <taxon>Muscomorpha</taxon>
        <taxon>Ephydroidea</taxon>
        <taxon>Drosophilidae</taxon>
        <taxon>Scaptodrosophila</taxon>
    </lineage>
</organism>
<keyword evidence="3" id="KW-0964">Secreted</keyword>